<feature type="coiled-coil region" evidence="8">
    <location>
        <begin position="339"/>
        <end position="366"/>
    </location>
</feature>
<dbReference type="InterPro" id="IPR003423">
    <property type="entry name" value="OMP_efflux"/>
</dbReference>
<keyword evidence="3" id="KW-0813">Transport</keyword>
<dbReference type="EMBL" id="JBHSHJ010000005">
    <property type="protein sequence ID" value="MFC4788992.1"/>
    <property type="molecule type" value="Genomic_DNA"/>
</dbReference>
<dbReference type="Pfam" id="PF02321">
    <property type="entry name" value="OEP"/>
    <property type="match status" value="2"/>
</dbReference>
<dbReference type="Gene3D" id="1.20.1600.10">
    <property type="entry name" value="Outer membrane efflux proteins (OEP)"/>
    <property type="match status" value="1"/>
</dbReference>
<feature type="signal peptide" evidence="10">
    <location>
        <begin position="1"/>
        <end position="24"/>
    </location>
</feature>
<evidence type="ECO:0000256" key="6">
    <source>
        <dbReference type="ARBA" id="ARBA00023136"/>
    </source>
</evidence>
<keyword evidence="10" id="KW-0732">Signal</keyword>
<evidence type="ECO:0000256" key="2">
    <source>
        <dbReference type="ARBA" id="ARBA00007613"/>
    </source>
</evidence>
<name>A0ABV9QE84_9BURK</name>
<proteinExistence type="inferred from homology"/>
<evidence type="ECO:0000313" key="12">
    <source>
        <dbReference type="Proteomes" id="UP001596001"/>
    </source>
</evidence>
<feature type="compositionally biased region" description="Polar residues" evidence="9">
    <location>
        <begin position="72"/>
        <end position="84"/>
    </location>
</feature>
<sequence length="467" mass="50079">MRQAFQCTLLALSAWATCLPNAHATDLLQAWQAAQTHDREHAVARAAHASAQPQRDQATALWRPNVTLSATAGVGSSETDTQGAQFAAPGMNRSNGVDFSTSVTGGTSSRWAIQANQPLYSPQRKAQQQQLRLAAEQADLQWQAAQQALILRTTQHYLALALAQETVRVLDQQLTAVQQAAAEVQERFDLGSAPITDTREARARLAALHAQRWAAQTSLDVQRRWLADNTGLAPQALQPRLPVTTANTGAQDESTWQAQANTGNLELQMQRLGVDLARAQASQYQPGASASVDLVAQAGQERLHGSGDFGNARNKGSNALIGVQLTLPLWTGGWRSAKQAQALSQLEQAQAQVDSTQANVAQQVHATWLGLATGHERVQALNEALQASLSRRDATQVGHEVGHRTTLDLLNAENDTASARLALAQARTDWLLDSLRLAALAGQLDESALRAANALLEPAEALVRSAP</sequence>
<dbReference type="RefSeq" id="WP_382431955.1">
    <property type="nucleotide sequence ID" value="NZ_JBHSHJ010000005.1"/>
</dbReference>
<keyword evidence="12" id="KW-1185">Reference proteome</keyword>
<evidence type="ECO:0000256" key="3">
    <source>
        <dbReference type="ARBA" id="ARBA00022448"/>
    </source>
</evidence>
<evidence type="ECO:0000256" key="9">
    <source>
        <dbReference type="SAM" id="MobiDB-lite"/>
    </source>
</evidence>
<keyword evidence="5" id="KW-0812">Transmembrane</keyword>
<comment type="caution">
    <text evidence="11">The sequence shown here is derived from an EMBL/GenBank/DDBJ whole genome shotgun (WGS) entry which is preliminary data.</text>
</comment>
<dbReference type="Proteomes" id="UP001596001">
    <property type="component" value="Unassembled WGS sequence"/>
</dbReference>
<evidence type="ECO:0000313" key="11">
    <source>
        <dbReference type="EMBL" id="MFC4788992.1"/>
    </source>
</evidence>
<evidence type="ECO:0000256" key="10">
    <source>
        <dbReference type="SAM" id="SignalP"/>
    </source>
</evidence>
<keyword evidence="7" id="KW-0998">Cell outer membrane</keyword>
<comment type="similarity">
    <text evidence="2">Belongs to the outer membrane factor (OMF) (TC 1.B.17) family.</text>
</comment>
<dbReference type="PANTHER" id="PTHR30026">
    <property type="entry name" value="OUTER MEMBRANE PROTEIN TOLC"/>
    <property type="match status" value="1"/>
</dbReference>
<keyword evidence="4" id="KW-1134">Transmembrane beta strand</keyword>
<dbReference type="SUPFAM" id="SSF56954">
    <property type="entry name" value="Outer membrane efflux proteins (OEP)"/>
    <property type="match status" value="1"/>
</dbReference>
<evidence type="ECO:0000256" key="7">
    <source>
        <dbReference type="ARBA" id="ARBA00023237"/>
    </source>
</evidence>
<feature type="chain" id="PRO_5046359974" evidence="10">
    <location>
        <begin position="25"/>
        <end position="467"/>
    </location>
</feature>
<evidence type="ECO:0000256" key="5">
    <source>
        <dbReference type="ARBA" id="ARBA00022692"/>
    </source>
</evidence>
<gene>
    <name evidence="11" type="ORF">ACFO6X_08365</name>
</gene>
<dbReference type="InterPro" id="IPR051906">
    <property type="entry name" value="TolC-like"/>
</dbReference>
<feature type="compositionally biased region" description="Polar residues" evidence="9">
    <location>
        <begin position="92"/>
        <end position="103"/>
    </location>
</feature>
<evidence type="ECO:0000256" key="8">
    <source>
        <dbReference type="SAM" id="Coils"/>
    </source>
</evidence>
<reference evidence="12" key="1">
    <citation type="journal article" date="2019" name="Int. J. Syst. Evol. Microbiol.">
        <title>The Global Catalogue of Microorganisms (GCM) 10K type strain sequencing project: providing services to taxonomists for standard genome sequencing and annotation.</title>
        <authorList>
            <consortium name="The Broad Institute Genomics Platform"/>
            <consortium name="The Broad Institute Genome Sequencing Center for Infectious Disease"/>
            <person name="Wu L."/>
            <person name="Ma J."/>
        </authorList>
    </citation>
    <scope>NUCLEOTIDE SEQUENCE [LARGE SCALE GENOMIC DNA]</scope>
    <source>
        <strain evidence="12">CCUG 49452</strain>
    </source>
</reference>
<keyword evidence="8" id="KW-0175">Coiled coil</keyword>
<evidence type="ECO:0000256" key="4">
    <source>
        <dbReference type="ARBA" id="ARBA00022452"/>
    </source>
</evidence>
<dbReference type="PANTHER" id="PTHR30026:SF20">
    <property type="entry name" value="OUTER MEMBRANE PROTEIN TOLC"/>
    <property type="match status" value="1"/>
</dbReference>
<accession>A0ABV9QE84</accession>
<keyword evidence="6" id="KW-0472">Membrane</keyword>
<comment type="subcellular location">
    <subcellularLocation>
        <location evidence="1">Cell outer membrane</location>
    </subcellularLocation>
</comment>
<feature type="region of interest" description="Disordered" evidence="9">
    <location>
        <begin position="72"/>
        <end position="103"/>
    </location>
</feature>
<organism evidence="11 12">
    <name type="scientific">Giesbergeria sinuosa</name>
    <dbReference type="NCBI Taxonomy" id="80883"/>
    <lineage>
        <taxon>Bacteria</taxon>
        <taxon>Pseudomonadati</taxon>
        <taxon>Pseudomonadota</taxon>
        <taxon>Betaproteobacteria</taxon>
        <taxon>Burkholderiales</taxon>
        <taxon>Comamonadaceae</taxon>
        <taxon>Giesbergeria</taxon>
    </lineage>
</organism>
<protein>
    <submittedName>
        <fullName evidence="11">TolC family protein</fullName>
    </submittedName>
</protein>
<evidence type="ECO:0000256" key="1">
    <source>
        <dbReference type="ARBA" id="ARBA00004442"/>
    </source>
</evidence>